<organism evidence="6 7">
    <name type="scientific">Lingula anatina</name>
    <name type="common">Brachiopod</name>
    <name type="synonym">Lingula unguis</name>
    <dbReference type="NCBI Taxonomy" id="7574"/>
    <lineage>
        <taxon>Eukaryota</taxon>
        <taxon>Metazoa</taxon>
        <taxon>Spiralia</taxon>
        <taxon>Lophotrochozoa</taxon>
        <taxon>Brachiopoda</taxon>
        <taxon>Linguliformea</taxon>
        <taxon>Lingulata</taxon>
        <taxon>Lingulida</taxon>
        <taxon>Linguloidea</taxon>
        <taxon>Lingulidae</taxon>
        <taxon>Lingula</taxon>
    </lineage>
</organism>
<reference evidence="7" key="1">
    <citation type="journal article" date="2015" name="Nat. Commun.">
        <title>The Lingula genome provides insights into brachiopod evolution and the origin of phosphate biomineralization.</title>
        <authorList>
            <person name="Luo Y.J."/>
            <person name="Takeuchi T."/>
            <person name="Koyanagi R."/>
            <person name="Yamada L."/>
            <person name="Kanda M."/>
            <person name="Khalturina M."/>
            <person name="Fujie M."/>
            <person name="Yamasaki S.I."/>
            <person name="Endo K."/>
            <person name="Satoh N."/>
        </authorList>
    </citation>
    <scope>NUCLEOTIDE SEQUENCE</scope>
</reference>
<comment type="similarity">
    <text evidence="1 3">Belongs to the ETS family.</text>
</comment>
<keyword evidence="3" id="KW-0539">Nucleus</keyword>
<dbReference type="Proteomes" id="UP000085678">
    <property type="component" value="Unplaced"/>
</dbReference>
<dbReference type="PROSITE" id="PS00345">
    <property type="entry name" value="ETS_DOMAIN_1"/>
    <property type="match status" value="1"/>
</dbReference>
<feature type="compositionally biased region" description="Low complexity" evidence="4">
    <location>
        <begin position="289"/>
        <end position="309"/>
    </location>
</feature>
<name>A0A1S3IDV9_LINAN</name>
<reference evidence="7" key="2">
    <citation type="submission" date="2025-08" db="UniProtKB">
        <authorList>
            <consortium name="RefSeq"/>
        </authorList>
    </citation>
    <scope>IDENTIFICATION</scope>
</reference>
<dbReference type="RefSeq" id="XP_013396041.1">
    <property type="nucleotide sequence ID" value="XM_013540587.2"/>
</dbReference>
<evidence type="ECO:0000313" key="6">
    <source>
        <dbReference type="Proteomes" id="UP000085678"/>
    </source>
</evidence>
<dbReference type="KEGG" id="lak:106163090"/>
<dbReference type="Gene3D" id="1.10.10.10">
    <property type="entry name" value="Winged helix-like DNA-binding domain superfamily/Winged helix DNA-binding domain"/>
    <property type="match status" value="1"/>
</dbReference>
<gene>
    <name evidence="7" type="primary">LOC106163090</name>
</gene>
<dbReference type="SUPFAM" id="SSF46785">
    <property type="entry name" value="Winged helix' DNA-binding domain"/>
    <property type="match status" value="1"/>
</dbReference>
<dbReference type="SMART" id="SM00413">
    <property type="entry name" value="ETS"/>
    <property type="match status" value="1"/>
</dbReference>
<accession>A0A1S3IDV9</accession>
<dbReference type="PANTHER" id="PTHR11849">
    <property type="entry name" value="ETS"/>
    <property type="match status" value="1"/>
</dbReference>
<evidence type="ECO:0000256" key="4">
    <source>
        <dbReference type="SAM" id="MobiDB-lite"/>
    </source>
</evidence>
<dbReference type="InterPro" id="IPR036390">
    <property type="entry name" value="WH_DNA-bd_sf"/>
</dbReference>
<feature type="region of interest" description="Disordered" evidence="4">
    <location>
        <begin position="247"/>
        <end position="351"/>
    </location>
</feature>
<dbReference type="InterPro" id="IPR036388">
    <property type="entry name" value="WH-like_DNA-bd_sf"/>
</dbReference>
<sequence length="455" mass="50469">MYNTGMEDLSRYSASPATDSNCSSTFEPAAKRQKVEHYDSSELLSSSSIVKKGMDSNITLWQFLLELLLSGQHNDIIQWTGNEGEFKLLNAEEVAKLWGLRKNKQNMNYDKLSRALRYYYDKNIIKKVMGQKFVYKFVSFPETIKTENKIPFKVKMESLATEGFRSLPGFMTFRPYDIKQNLTKQQPQIPTPVSQWQTSPSPIVSQPATYMHVPTPVRNFSTANNEIKFTEVKFTPNMEMKYLPQQPQYRSSPQPVAQPQRSLNTTPQPAQQMAPPSNTPSPKPPSAAPSPARAVPSPARNSPSPARMPVQSIAASQPVAPSPLLSSQPQCAKTSQSNASTSVNRPKPQPIEIPKTSIPSFPMYSPRHPLQSLTTPLLLASPLQRTPYGPITFWSSLSPVTSTLSPRFNSPTQFNFPGFVNGHVALSPVVTGQPFTSAFENLGSPLFVSSPMPVS</sequence>
<evidence type="ECO:0000256" key="3">
    <source>
        <dbReference type="RuleBase" id="RU004019"/>
    </source>
</evidence>
<protein>
    <submittedName>
        <fullName evidence="7">ETS domain-containing protein Elk-3</fullName>
    </submittedName>
</protein>
<evidence type="ECO:0000256" key="1">
    <source>
        <dbReference type="ARBA" id="ARBA00005562"/>
    </source>
</evidence>
<dbReference type="Pfam" id="PF00178">
    <property type="entry name" value="Ets"/>
    <property type="match status" value="1"/>
</dbReference>
<dbReference type="GO" id="GO:0005634">
    <property type="term" value="C:nucleus"/>
    <property type="evidence" value="ECO:0007669"/>
    <property type="project" value="UniProtKB-SubCell"/>
</dbReference>
<keyword evidence="6" id="KW-1185">Reference proteome</keyword>
<dbReference type="InterPro" id="IPR000418">
    <property type="entry name" value="Ets_dom"/>
</dbReference>
<feature type="region of interest" description="Disordered" evidence="4">
    <location>
        <begin position="1"/>
        <end position="26"/>
    </location>
</feature>
<dbReference type="PROSITE" id="PS50061">
    <property type="entry name" value="ETS_DOMAIN_3"/>
    <property type="match status" value="1"/>
</dbReference>
<dbReference type="GO" id="GO:0030154">
    <property type="term" value="P:cell differentiation"/>
    <property type="evidence" value="ECO:0007669"/>
    <property type="project" value="TreeGrafter"/>
</dbReference>
<dbReference type="PRINTS" id="PR00454">
    <property type="entry name" value="ETSDOMAIN"/>
</dbReference>
<evidence type="ECO:0000256" key="2">
    <source>
        <dbReference type="ARBA" id="ARBA00023125"/>
    </source>
</evidence>
<dbReference type="GeneID" id="106163090"/>
<feature type="compositionally biased region" description="Polar residues" evidence="4">
    <location>
        <begin position="12"/>
        <end position="26"/>
    </location>
</feature>
<feature type="domain" description="ETS" evidence="5">
    <location>
        <begin position="58"/>
        <end position="138"/>
    </location>
</feature>
<evidence type="ECO:0000313" key="7">
    <source>
        <dbReference type="RefSeq" id="XP_013396041.1"/>
    </source>
</evidence>
<keyword evidence="2 3" id="KW-0238">DNA-binding</keyword>
<dbReference type="PRINTS" id="PR01217">
    <property type="entry name" value="PRICHEXTENSN"/>
</dbReference>
<dbReference type="GO" id="GO:0000981">
    <property type="term" value="F:DNA-binding transcription factor activity, RNA polymerase II-specific"/>
    <property type="evidence" value="ECO:0007669"/>
    <property type="project" value="TreeGrafter"/>
</dbReference>
<dbReference type="InParanoid" id="A0A1S3IDV9"/>
<dbReference type="STRING" id="7574.A0A1S3IDV9"/>
<comment type="subcellular location">
    <subcellularLocation>
        <location evidence="3">Nucleus</location>
    </subcellularLocation>
</comment>
<proteinExistence type="inferred from homology"/>
<feature type="compositionally biased region" description="Polar residues" evidence="4">
    <location>
        <begin position="257"/>
        <end position="266"/>
    </location>
</feature>
<dbReference type="PROSITE" id="PS00346">
    <property type="entry name" value="ETS_DOMAIN_2"/>
    <property type="match status" value="1"/>
</dbReference>
<dbReference type="AlphaFoldDB" id="A0A1S3IDV9"/>
<dbReference type="FunFam" id="1.10.10.10:FF:000556">
    <property type="entry name" value="ELK1, member of ETS oncogene family"/>
    <property type="match status" value="1"/>
</dbReference>
<dbReference type="PANTHER" id="PTHR11849:SF133">
    <property type="entry name" value="ETS DOMAIN-CONTAINING PROTEIN"/>
    <property type="match status" value="1"/>
</dbReference>
<feature type="compositionally biased region" description="Polar residues" evidence="4">
    <location>
        <begin position="324"/>
        <end position="344"/>
    </location>
</feature>
<feature type="compositionally biased region" description="Low complexity" evidence="4">
    <location>
        <begin position="267"/>
        <end position="276"/>
    </location>
</feature>
<evidence type="ECO:0000259" key="5">
    <source>
        <dbReference type="PROSITE" id="PS50061"/>
    </source>
</evidence>
<dbReference type="InterPro" id="IPR046328">
    <property type="entry name" value="ETS_fam"/>
</dbReference>
<dbReference type="OrthoDB" id="10067219at2759"/>
<dbReference type="GO" id="GO:0043565">
    <property type="term" value="F:sequence-specific DNA binding"/>
    <property type="evidence" value="ECO:0007669"/>
    <property type="project" value="InterPro"/>
</dbReference>
<feature type="compositionally biased region" description="Pro residues" evidence="4">
    <location>
        <begin position="277"/>
        <end position="288"/>
    </location>
</feature>